<dbReference type="SMART" id="SM00052">
    <property type="entry name" value="EAL"/>
    <property type="match status" value="1"/>
</dbReference>
<dbReference type="PANTHER" id="PTHR44757:SF2">
    <property type="entry name" value="BIOFILM ARCHITECTURE MAINTENANCE PROTEIN MBAA"/>
    <property type="match status" value="1"/>
</dbReference>
<organism evidence="4 5">
    <name type="scientific">Shimia isoporae</name>
    <dbReference type="NCBI Taxonomy" id="647720"/>
    <lineage>
        <taxon>Bacteria</taxon>
        <taxon>Pseudomonadati</taxon>
        <taxon>Pseudomonadota</taxon>
        <taxon>Alphaproteobacteria</taxon>
        <taxon>Rhodobacterales</taxon>
        <taxon>Roseobacteraceae</taxon>
    </lineage>
</organism>
<feature type="transmembrane region" description="Helical" evidence="1">
    <location>
        <begin position="12"/>
        <end position="32"/>
    </location>
</feature>
<dbReference type="Pfam" id="PF00563">
    <property type="entry name" value="EAL"/>
    <property type="match status" value="1"/>
</dbReference>
<feature type="transmembrane region" description="Helical" evidence="1">
    <location>
        <begin position="56"/>
        <end position="73"/>
    </location>
</feature>
<dbReference type="InterPro" id="IPR043128">
    <property type="entry name" value="Rev_trsase/Diguanyl_cyclase"/>
</dbReference>
<gene>
    <name evidence="4" type="ORF">BXY66_2342</name>
</gene>
<reference evidence="4 5" key="1">
    <citation type="submission" date="2019-03" db="EMBL/GenBank/DDBJ databases">
        <title>Genomic Encyclopedia of Archaeal and Bacterial Type Strains, Phase II (KMG-II): from individual species to whole genera.</title>
        <authorList>
            <person name="Goeker M."/>
        </authorList>
    </citation>
    <scope>NUCLEOTIDE SEQUENCE [LARGE SCALE GENOMIC DNA]</scope>
    <source>
        <strain evidence="4 5">DSM 26433</strain>
    </source>
</reference>
<protein>
    <submittedName>
        <fullName evidence="4">Diguanylate cyclase (GGDEF)-like protein</fullName>
    </submittedName>
</protein>
<keyword evidence="1" id="KW-0472">Membrane</keyword>
<evidence type="ECO:0000259" key="3">
    <source>
        <dbReference type="PROSITE" id="PS50887"/>
    </source>
</evidence>
<dbReference type="InterPro" id="IPR035919">
    <property type="entry name" value="EAL_sf"/>
</dbReference>
<evidence type="ECO:0000313" key="5">
    <source>
        <dbReference type="Proteomes" id="UP000295673"/>
    </source>
</evidence>
<evidence type="ECO:0000256" key="1">
    <source>
        <dbReference type="SAM" id="Phobius"/>
    </source>
</evidence>
<keyword evidence="1" id="KW-1133">Transmembrane helix</keyword>
<keyword evidence="5" id="KW-1185">Reference proteome</keyword>
<sequence>MLSPEQRAKWRSRLFSVPTLFFLSAVITWPFLAEFEAFEVFYQFSRSHENWELDEIAMLGFNLLIALGLSVWYKSRRIKRLAEYRELERNRADVNARHDPLTGLMNRRAFYEVVENLSAEAQDASGPRYVALVDLDRFKPVNDVHGHAAGDATLIAAAERLREEAGAGGVVARLGGDEFVLVFGPAMDAASVERAARRILRSVEQPIPFNGQSILVGASIGLVQWDQDRGLAEMMRRADHALYQVKAGARGSFAWYDEDADRQSRDRAEIASDLKHAVENHDIVPFFQPIVRIDSSELVGFEVLARWTHPTRGNVPPFVFIEIAEDSGLIGPLGMALLRKACIHAAAWPEELSISFNISPIQFREGALVENVQKVLKETGFKPSRLTIEITESSVIDDFEIARKKIDAFKALGIQIALDDFGTGYSSLACLRSLPFDRLKIDRSFVTDISEQRQSQQIVSGILSLASGLELDVTAEGIETADDLTYLQGLHCSLGQGYFFEKPVPAEQISWLLETEWSDNHVMSQPDVRAAS</sequence>
<dbReference type="Gene3D" id="3.20.20.450">
    <property type="entry name" value="EAL domain"/>
    <property type="match status" value="1"/>
</dbReference>
<dbReference type="InterPro" id="IPR000160">
    <property type="entry name" value="GGDEF_dom"/>
</dbReference>
<evidence type="ECO:0000259" key="2">
    <source>
        <dbReference type="PROSITE" id="PS50883"/>
    </source>
</evidence>
<feature type="domain" description="GGDEF" evidence="3">
    <location>
        <begin position="126"/>
        <end position="258"/>
    </location>
</feature>
<evidence type="ECO:0000313" key="4">
    <source>
        <dbReference type="EMBL" id="TCL10273.1"/>
    </source>
</evidence>
<dbReference type="SUPFAM" id="SSF141868">
    <property type="entry name" value="EAL domain-like"/>
    <property type="match status" value="1"/>
</dbReference>
<dbReference type="NCBIfam" id="TIGR00254">
    <property type="entry name" value="GGDEF"/>
    <property type="match status" value="1"/>
</dbReference>
<dbReference type="Pfam" id="PF00990">
    <property type="entry name" value="GGDEF"/>
    <property type="match status" value="1"/>
</dbReference>
<dbReference type="AlphaFoldDB" id="A0A4R1NTW0"/>
<dbReference type="InterPro" id="IPR052155">
    <property type="entry name" value="Biofilm_reg_signaling"/>
</dbReference>
<keyword evidence="1" id="KW-0812">Transmembrane</keyword>
<dbReference type="PANTHER" id="PTHR44757">
    <property type="entry name" value="DIGUANYLATE CYCLASE DGCP"/>
    <property type="match status" value="1"/>
</dbReference>
<comment type="caution">
    <text evidence="4">The sequence shown here is derived from an EMBL/GenBank/DDBJ whole genome shotgun (WGS) entry which is preliminary data.</text>
</comment>
<dbReference type="Proteomes" id="UP000295673">
    <property type="component" value="Unassembled WGS sequence"/>
</dbReference>
<dbReference type="Gene3D" id="3.30.70.270">
    <property type="match status" value="1"/>
</dbReference>
<dbReference type="PROSITE" id="PS50883">
    <property type="entry name" value="EAL"/>
    <property type="match status" value="1"/>
</dbReference>
<dbReference type="SUPFAM" id="SSF55073">
    <property type="entry name" value="Nucleotide cyclase"/>
    <property type="match status" value="1"/>
</dbReference>
<dbReference type="InterPro" id="IPR001633">
    <property type="entry name" value="EAL_dom"/>
</dbReference>
<dbReference type="CDD" id="cd01949">
    <property type="entry name" value="GGDEF"/>
    <property type="match status" value="1"/>
</dbReference>
<dbReference type="PROSITE" id="PS50887">
    <property type="entry name" value="GGDEF"/>
    <property type="match status" value="1"/>
</dbReference>
<name>A0A4R1NTW0_9RHOB</name>
<dbReference type="SMART" id="SM00267">
    <property type="entry name" value="GGDEF"/>
    <property type="match status" value="1"/>
</dbReference>
<dbReference type="CDD" id="cd01948">
    <property type="entry name" value="EAL"/>
    <property type="match status" value="1"/>
</dbReference>
<proteinExistence type="predicted"/>
<feature type="domain" description="EAL" evidence="2">
    <location>
        <begin position="267"/>
        <end position="517"/>
    </location>
</feature>
<dbReference type="InterPro" id="IPR029787">
    <property type="entry name" value="Nucleotide_cyclase"/>
</dbReference>
<accession>A0A4R1NTW0</accession>
<dbReference type="EMBL" id="SMGR01000001">
    <property type="protein sequence ID" value="TCL10273.1"/>
    <property type="molecule type" value="Genomic_DNA"/>
</dbReference>